<feature type="compositionally biased region" description="Polar residues" evidence="4">
    <location>
        <begin position="204"/>
        <end position="214"/>
    </location>
</feature>
<feature type="region of interest" description="Disordered" evidence="4">
    <location>
        <begin position="607"/>
        <end position="636"/>
    </location>
</feature>
<keyword evidence="2" id="KW-0442">Lipid degradation</keyword>
<dbReference type="PANTHER" id="PTHR45792">
    <property type="entry name" value="DIACYLGLYCEROL LIPASE HOMOLOG-RELATED"/>
    <property type="match status" value="1"/>
</dbReference>
<gene>
    <name evidence="5" type="ORF">BOX15_Mlig033520g1</name>
</gene>
<comment type="caution">
    <text evidence="5">The sequence shown here is derived from an EMBL/GenBank/DDBJ whole genome shotgun (WGS) entry which is preliminary data.</text>
</comment>
<evidence type="ECO:0000313" key="5">
    <source>
        <dbReference type="EMBL" id="PAA70905.1"/>
    </source>
</evidence>
<dbReference type="InterPro" id="IPR052214">
    <property type="entry name" value="DAG_Lipase-Related"/>
</dbReference>
<dbReference type="GO" id="GO:0046340">
    <property type="term" value="P:diacylglycerol catabolic process"/>
    <property type="evidence" value="ECO:0007669"/>
    <property type="project" value="TreeGrafter"/>
</dbReference>
<feature type="compositionally biased region" description="Acidic residues" evidence="4">
    <location>
        <begin position="623"/>
        <end position="633"/>
    </location>
</feature>
<dbReference type="GO" id="GO:0019369">
    <property type="term" value="P:arachidonate metabolic process"/>
    <property type="evidence" value="ECO:0007669"/>
    <property type="project" value="TreeGrafter"/>
</dbReference>
<evidence type="ECO:0000256" key="4">
    <source>
        <dbReference type="SAM" id="MobiDB-lite"/>
    </source>
</evidence>
<accession>A0A267FAU5</accession>
<keyword evidence="6" id="KW-1185">Reference proteome</keyword>
<keyword evidence="1" id="KW-0378">Hydrolase</keyword>
<evidence type="ECO:0000313" key="6">
    <source>
        <dbReference type="Proteomes" id="UP000215902"/>
    </source>
</evidence>
<evidence type="ECO:0000256" key="2">
    <source>
        <dbReference type="ARBA" id="ARBA00022963"/>
    </source>
</evidence>
<evidence type="ECO:0000256" key="3">
    <source>
        <dbReference type="ARBA" id="ARBA00023098"/>
    </source>
</evidence>
<feature type="compositionally biased region" description="Acidic residues" evidence="4">
    <location>
        <begin position="565"/>
        <end position="576"/>
    </location>
</feature>
<keyword evidence="3" id="KW-0443">Lipid metabolism</keyword>
<dbReference type="OrthoDB" id="438440at2759"/>
<feature type="region of interest" description="Disordered" evidence="4">
    <location>
        <begin position="186"/>
        <end position="216"/>
    </location>
</feature>
<dbReference type="GO" id="GO:0016298">
    <property type="term" value="F:lipase activity"/>
    <property type="evidence" value="ECO:0007669"/>
    <property type="project" value="TreeGrafter"/>
</dbReference>
<evidence type="ECO:0008006" key="7">
    <source>
        <dbReference type="Google" id="ProtNLM"/>
    </source>
</evidence>
<evidence type="ECO:0000256" key="1">
    <source>
        <dbReference type="ARBA" id="ARBA00022801"/>
    </source>
</evidence>
<dbReference type="EMBL" id="NIVC01001199">
    <property type="protein sequence ID" value="PAA70905.1"/>
    <property type="molecule type" value="Genomic_DNA"/>
</dbReference>
<feature type="region of interest" description="Disordered" evidence="4">
    <location>
        <begin position="565"/>
        <end position="591"/>
    </location>
</feature>
<dbReference type="Proteomes" id="UP000215902">
    <property type="component" value="Unassembled WGS sequence"/>
</dbReference>
<sequence>MPSMSELESGVAPIPLPAGVDGGAEWLGHAGSIGAAIQLGAELARHRVLETAAAAAGDVNVESSFVEVMLTGHGVGGGAAVILTLMALARGEAWASRSRVTALAPPGGLLGREAATLARRFSTAVVIGRDAVARLGLAQVATLRRRMVRLLNGCRAHRWSVIGGHWLASRRLSLCCCNSRHKQLQESEDTLNASPGDELADTNAAMSSSDSASPRTYPALQLPGRVLHVVRARNTDGKPVFHALKADGTDFDEILSSPSMLRDHSLGYAQFALAAVLSDYDRLQPSPRGSPGTLRPAAQSFAAAATSIERRLVIQTDCGAGSETEDKRNYSIVQQNNLASSPSQMSVESDIDSDLLSSSIMGAPIDSNGAAAGDKMIISSTAEPAAASASALLSMMPHSHTVPASVLRNFGLPPSASSMPYSNGQAPIATPESLSLASVASSSLSELSSSGGGYRRSGAAPAPANRPLSDLFGYCYYLFPDEEAGRRRPFDDILPRPRVNFACIAAAMSNSTGPSVPVARGDLNNRSSVGNYSTSSSCETITDCVVADSEAPVAVAVACRVDTKEDDDGNLDDLGDDSASVRSSDLESAERTPRLLRSGVNLRLLSVDDAEDEEDNNNYAADSSDEDGNNSDNEEGRLYMTMDSDASGVSIQTVIAGTRGGDYV</sequence>
<dbReference type="AlphaFoldDB" id="A0A267FAU5"/>
<organism evidence="5 6">
    <name type="scientific">Macrostomum lignano</name>
    <dbReference type="NCBI Taxonomy" id="282301"/>
    <lineage>
        <taxon>Eukaryota</taxon>
        <taxon>Metazoa</taxon>
        <taxon>Spiralia</taxon>
        <taxon>Lophotrochozoa</taxon>
        <taxon>Platyhelminthes</taxon>
        <taxon>Rhabditophora</taxon>
        <taxon>Macrostomorpha</taxon>
        <taxon>Macrostomida</taxon>
        <taxon>Macrostomidae</taxon>
        <taxon>Macrostomum</taxon>
    </lineage>
</organism>
<dbReference type="PANTHER" id="PTHR45792:SF8">
    <property type="entry name" value="DIACYLGLYCEROL LIPASE-ALPHA"/>
    <property type="match status" value="1"/>
</dbReference>
<name>A0A267FAU5_9PLAT</name>
<proteinExistence type="predicted"/>
<reference evidence="5 6" key="1">
    <citation type="submission" date="2017-06" db="EMBL/GenBank/DDBJ databases">
        <title>A platform for efficient transgenesis in Macrostomum lignano, a flatworm model organism for stem cell research.</title>
        <authorList>
            <person name="Berezikov E."/>
        </authorList>
    </citation>
    <scope>NUCLEOTIDE SEQUENCE [LARGE SCALE GENOMIC DNA]</scope>
    <source>
        <strain evidence="5">DV1</strain>
        <tissue evidence="5">Whole organism</tissue>
    </source>
</reference>
<protein>
    <recommendedName>
        <fullName evidence="7">Fungal lipase-like domain-containing protein</fullName>
    </recommendedName>
</protein>
<dbReference type="STRING" id="282301.A0A267FAU5"/>